<accession>A0A2T2XEG3</accession>
<name>A0A2T2XEG3_9FIRM</name>
<evidence type="ECO:0000256" key="1">
    <source>
        <dbReference type="SAM" id="Phobius"/>
    </source>
</evidence>
<proteinExistence type="predicted"/>
<dbReference type="AlphaFoldDB" id="A0A2T2XEG3"/>
<dbReference type="Pfam" id="PF06210">
    <property type="entry name" value="DUF1003"/>
    <property type="match status" value="1"/>
</dbReference>
<keyword evidence="1" id="KW-0472">Membrane</keyword>
<dbReference type="InterPro" id="IPR010406">
    <property type="entry name" value="DUF1003"/>
</dbReference>
<reference evidence="2 3" key="1">
    <citation type="journal article" date="2014" name="BMC Genomics">
        <title>Comparison of environmental and isolate Sulfobacillus genomes reveals diverse carbon, sulfur, nitrogen, and hydrogen metabolisms.</title>
        <authorList>
            <person name="Justice N.B."/>
            <person name="Norman A."/>
            <person name="Brown C.T."/>
            <person name="Singh A."/>
            <person name="Thomas B.C."/>
            <person name="Banfield J.F."/>
        </authorList>
    </citation>
    <scope>NUCLEOTIDE SEQUENCE [LARGE SCALE GENOMIC DNA]</scope>
    <source>
        <strain evidence="2">AMDSBA4</strain>
    </source>
</reference>
<keyword evidence="1" id="KW-0812">Transmembrane</keyword>
<comment type="caution">
    <text evidence="2">The sequence shown here is derived from an EMBL/GenBank/DDBJ whole genome shotgun (WGS) entry which is preliminary data.</text>
</comment>
<evidence type="ECO:0000313" key="3">
    <source>
        <dbReference type="Proteomes" id="UP000242972"/>
    </source>
</evidence>
<sequence length="124" mass="14548">MTNWNDRIASGITRLVTSMWFLYGFVVFIGLWMWGSPLMHWDNSPNYPVMLYWVNLFQALMLPVLAVGQMVLNRSNQAREQREFEIVKKLNLLLEHIDTDLNRVHQELSALEETEENSPSKPQP</sequence>
<dbReference type="Proteomes" id="UP000242972">
    <property type="component" value="Unassembled WGS sequence"/>
</dbReference>
<evidence type="ECO:0000313" key="2">
    <source>
        <dbReference type="EMBL" id="PSR32903.1"/>
    </source>
</evidence>
<gene>
    <name evidence="2" type="ORF">C7B46_12550</name>
</gene>
<feature type="transmembrane region" description="Helical" evidence="1">
    <location>
        <begin position="12"/>
        <end position="35"/>
    </location>
</feature>
<feature type="transmembrane region" description="Helical" evidence="1">
    <location>
        <begin position="50"/>
        <end position="72"/>
    </location>
</feature>
<keyword evidence="1" id="KW-1133">Transmembrane helix</keyword>
<dbReference type="EMBL" id="PXYW01000030">
    <property type="protein sequence ID" value="PSR32903.1"/>
    <property type="molecule type" value="Genomic_DNA"/>
</dbReference>
<protein>
    <recommendedName>
        <fullName evidence="4">DUF1003 domain-containing protein</fullName>
    </recommendedName>
</protein>
<organism evidence="2 3">
    <name type="scientific">Sulfobacillus benefaciens</name>
    <dbReference type="NCBI Taxonomy" id="453960"/>
    <lineage>
        <taxon>Bacteria</taxon>
        <taxon>Bacillati</taxon>
        <taxon>Bacillota</taxon>
        <taxon>Clostridia</taxon>
        <taxon>Eubacteriales</taxon>
        <taxon>Clostridiales Family XVII. Incertae Sedis</taxon>
        <taxon>Sulfobacillus</taxon>
    </lineage>
</organism>
<evidence type="ECO:0008006" key="4">
    <source>
        <dbReference type="Google" id="ProtNLM"/>
    </source>
</evidence>